<dbReference type="OrthoDB" id="643388at2759"/>
<dbReference type="STRING" id="3827.A0A1S2Y4U3"/>
<dbReference type="KEGG" id="cam:101507083"/>
<dbReference type="AlphaFoldDB" id="A0A1S2Y4U3"/>
<dbReference type="SUPFAM" id="SSF101941">
    <property type="entry name" value="NAC domain"/>
    <property type="match status" value="1"/>
</dbReference>
<evidence type="ECO:0000256" key="1">
    <source>
        <dbReference type="ARBA" id="ARBA00023015"/>
    </source>
</evidence>
<dbReference type="eggNOG" id="ENOG502QUZ8">
    <property type="taxonomic scope" value="Eukaryota"/>
</dbReference>
<dbReference type="InterPro" id="IPR044799">
    <property type="entry name" value="SOG1-like"/>
</dbReference>
<dbReference type="Proteomes" id="UP000087171">
    <property type="component" value="Chromosome Ca5"/>
</dbReference>
<evidence type="ECO:0000256" key="5">
    <source>
        <dbReference type="SAM" id="MobiDB-lite"/>
    </source>
</evidence>
<dbReference type="GeneID" id="101507083"/>
<accession>A0A1S2Y4U3</accession>
<keyword evidence="3" id="KW-0804">Transcription</keyword>
<keyword evidence="7" id="KW-1185">Reference proteome</keyword>
<gene>
    <name evidence="8" type="primary">NAC37</name>
</gene>
<proteinExistence type="predicted"/>
<feature type="region of interest" description="Disordered" evidence="5">
    <location>
        <begin position="221"/>
        <end position="253"/>
    </location>
</feature>
<dbReference type="PaxDb" id="3827-XP_004499395.1"/>
<dbReference type="GO" id="GO:0000976">
    <property type="term" value="F:transcription cis-regulatory region binding"/>
    <property type="evidence" value="ECO:0007669"/>
    <property type="project" value="TreeGrafter"/>
</dbReference>
<organism evidence="7 8">
    <name type="scientific">Cicer arietinum</name>
    <name type="common">Chickpea</name>
    <name type="synonym">Garbanzo</name>
    <dbReference type="NCBI Taxonomy" id="3827"/>
    <lineage>
        <taxon>Eukaryota</taxon>
        <taxon>Viridiplantae</taxon>
        <taxon>Streptophyta</taxon>
        <taxon>Embryophyta</taxon>
        <taxon>Tracheophyta</taxon>
        <taxon>Spermatophyta</taxon>
        <taxon>Magnoliopsida</taxon>
        <taxon>eudicotyledons</taxon>
        <taxon>Gunneridae</taxon>
        <taxon>Pentapetalae</taxon>
        <taxon>rosids</taxon>
        <taxon>fabids</taxon>
        <taxon>Fabales</taxon>
        <taxon>Fabaceae</taxon>
        <taxon>Papilionoideae</taxon>
        <taxon>50 kb inversion clade</taxon>
        <taxon>NPAAA clade</taxon>
        <taxon>Hologalegina</taxon>
        <taxon>IRL clade</taxon>
        <taxon>Cicereae</taxon>
        <taxon>Cicer</taxon>
    </lineage>
</organism>
<keyword evidence="2" id="KW-0238">DNA-binding</keyword>
<keyword evidence="1" id="KW-0805">Transcription regulation</keyword>
<dbReference type="FunFam" id="2.170.150.80:FF:000009">
    <property type="entry name" value="NAC domain-containing protein 8"/>
    <property type="match status" value="1"/>
</dbReference>
<evidence type="ECO:0000256" key="3">
    <source>
        <dbReference type="ARBA" id="ARBA00023163"/>
    </source>
</evidence>
<evidence type="ECO:0000313" key="8">
    <source>
        <dbReference type="RefSeq" id="XP_004499395.1"/>
    </source>
</evidence>
<dbReference type="Pfam" id="PF02365">
    <property type="entry name" value="NAM"/>
    <property type="match status" value="1"/>
</dbReference>
<evidence type="ECO:0000313" key="7">
    <source>
        <dbReference type="Proteomes" id="UP000087171"/>
    </source>
</evidence>
<dbReference type="PROSITE" id="PS51005">
    <property type="entry name" value="NAC"/>
    <property type="match status" value="1"/>
</dbReference>
<dbReference type="InterPro" id="IPR036093">
    <property type="entry name" value="NAC_dom_sf"/>
</dbReference>
<evidence type="ECO:0000256" key="4">
    <source>
        <dbReference type="ARBA" id="ARBA00023242"/>
    </source>
</evidence>
<keyword evidence="4" id="KW-0539">Nucleus</keyword>
<dbReference type="Gene3D" id="2.170.150.80">
    <property type="entry name" value="NAC domain"/>
    <property type="match status" value="1"/>
</dbReference>
<reference evidence="7" key="1">
    <citation type="journal article" date="2013" name="Nat. Biotechnol.">
        <title>Draft genome sequence of chickpea (Cicer arietinum) provides a resource for trait improvement.</title>
        <authorList>
            <person name="Varshney R.K."/>
            <person name="Song C."/>
            <person name="Saxena R.K."/>
            <person name="Azam S."/>
            <person name="Yu S."/>
            <person name="Sharpe A.G."/>
            <person name="Cannon S."/>
            <person name="Baek J."/>
            <person name="Rosen B.D."/>
            <person name="Tar'an B."/>
            <person name="Millan T."/>
            <person name="Zhang X."/>
            <person name="Ramsay L.D."/>
            <person name="Iwata A."/>
            <person name="Wang Y."/>
            <person name="Nelson W."/>
            <person name="Farmer A.D."/>
            <person name="Gaur P.M."/>
            <person name="Soderlund C."/>
            <person name="Penmetsa R.V."/>
            <person name="Xu C."/>
            <person name="Bharti A.K."/>
            <person name="He W."/>
            <person name="Winter P."/>
            <person name="Zhao S."/>
            <person name="Hane J.K."/>
            <person name="Carrasquilla-Garcia N."/>
            <person name="Condie J.A."/>
            <person name="Upadhyaya H.D."/>
            <person name="Luo M.C."/>
            <person name="Thudi M."/>
            <person name="Gowda C.L."/>
            <person name="Singh N.P."/>
            <person name="Lichtenzveig J."/>
            <person name="Gali K.K."/>
            <person name="Rubio J."/>
            <person name="Nadarajan N."/>
            <person name="Dolezel J."/>
            <person name="Bansal K.C."/>
            <person name="Xu X."/>
            <person name="Edwards D."/>
            <person name="Zhang G."/>
            <person name="Kahl G."/>
            <person name="Gil J."/>
            <person name="Singh K.B."/>
            <person name="Datta S.K."/>
            <person name="Jackson S.A."/>
            <person name="Wang J."/>
            <person name="Cook D.R."/>
        </authorList>
    </citation>
    <scope>NUCLEOTIDE SEQUENCE [LARGE SCALE GENOMIC DNA]</scope>
    <source>
        <strain evidence="7">cv. CDC Frontier</strain>
    </source>
</reference>
<dbReference type="PANTHER" id="PTHR31079:SF2">
    <property type="entry name" value="NAC DOMAIN CONTAINING PROTEIN 44-RELATED"/>
    <property type="match status" value="1"/>
</dbReference>
<sequence length="394" mass="44513">MARSWLIDIGGFAKKVKSTTLSSADQIKDCGAYRECPNCHYRIDNSDVSTEWPGFPLGIKFDPSDVELLEHLAAKCGVGNTKPHMFIEEFIPTLEGNQGICYTHPENLPGAKKDGSSVHFFHRTINAYSTGQRKRRKIHHHRGLTEEHVRWHKTGKTKAVFEDGVHKGFKKIMVLYIRSEKESKSYKSNWKMHQYHLGINEDEKNGEYVVSKIFYKQVEKNEEKPLAEEPDNVTSRTSPTTPKPNPPNPPRTGICVENDDNIDETALLLFAEDAKSIPGESHAPQSDIQDQENTPNPAWFAGESQAIENSEYDGLDDILLCKEILDSFALFDDSGLDSITTNDFDYYENKMTGNGNVTSTSVLDTLELDTPPDFDLSNLTFCSQDSILDWMDRL</sequence>
<name>A0A1S2Y4U3_CICAR</name>
<dbReference type="InterPro" id="IPR003441">
    <property type="entry name" value="NAC-dom"/>
</dbReference>
<dbReference type="GO" id="GO:0005634">
    <property type="term" value="C:nucleus"/>
    <property type="evidence" value="ECO:0007669"/>
    <property type="project" value="TreeGrafter"/>
</dbReference>
<feature type="domain" description="NAC" evidence="6">
    <location>
        <begin position="55"/>
        <end position="216"/>
    </location>
</feature>
<dbReference type="PANTHER" id="PTHR31079">
    <property type="entry name" value="NAC DOMAIN-CONTAINING PROTEIN 73"/>
    <property type="match status" value="1"/>
</dbReference>
<evidence type="ECO:0000256" key="2">
    <source>
        <dbReference type="ARBA" id="ARBA00023125"/>
    </source>
</evidence>
<reference evidence="8" key="2">
    <citation type="submission" date="2025-08" db="UniProtKB">
        <authorList>
            <consortium name="RefSeq"/>
        </authorList>
    </citation>
    <scope>IDENTIFICATION</scope>
    <source>
        <tissue evidence="8">Etiolated seedlings</tissue>
    </source>
</reference>
<protein>
    <submittedName>
        <fullName evidence="8">SUPPRESSOR OF GAMMA RESPONSE 1</fullName>
    </submittedName>
</protein>
<feature type="compositionally biased region" description="Pro residues" evidence="5">
    <location>
        <begin position="241"/>
        <end position="250"/>
    </location>
</feature>
<dbReference type="RefSeq" id="XP_004499395.1">
    <property type="nucleotide sequence ID" value="XM_004499338.3"/>
</dbReference>
<evidence type="ECO:0000259" key="6">
    <source>
        <dbReference type="PROSITE" id="PS51005"/>
    </source>
</evidence>
<dbReference type="GO" id="GO:0003700">
    <property type="term" value="F:DNA-binding transcription factor activity"/>
    <property type="evidence" value="ECO:0007669"/>
    <property type="project" value="InterPro"/>
</dbReference>